<protein>
    <recommendedName>
        <fullName evidence="4">Peptidase M28 domain-containing protein</fullName>
    </recommendedName>
</protein>
<comment type="caution">
    <text evidence="2">The sequence shown here is derived from an EMBL/GenBank/DDBJ whole genome shotgun (WGS) entry which is preliminary data.</text>
</comment>
<accession>A0ABS8Q1V2</accession>
<evidence type="ECO:0008006" key="4">
    <source>
        <dbReference type="Google" id="ProtNLM"/>
    </source>
</evidence>
<evidence type="ECO:0000313" key="2">
    <source>
        <dbReference type="EMBL" id="MCD2515717.1"/>
    </source>
</evidence>
<dbReference type="EMBL" id="JAJNOC010000001">
    <property type="protein sequence ID" value="MCD2515717.1"/>
    <property type="molecule type" value="Genomic_DNA"/>
</dbReference>
<keyword evidence="3" id="KW-1185">Reference proteome</keyword>
<feature type="chain" id="PRO_5045881018" description="Peptidase M28 domain-containing protein" evidence="1">
    <location>
        <begin position="23"/>
        <end position="240"/>
    </location>
</feature>
<gene>
    <name evidence="2" type="ORF">LQ564_05250</name>
</gene>
<reference evidence="2" key="1">
    <citation type="submission" date="2021-11" db="EMBL/GenBank/DDBJ databases">
        <title>The complete genome of Massilia sp sp. G4R7.</title>
        <authorList>
            <person name="Liu L."/>
            <person name="Yue J."/>
            <person name="Yuan J."/>
            <person name="Yang F."/>
            <person name="Li L."/>
        </authorList>
    </citation>
    <scope>NUCLEOTIDE SEQUENCE</scope>
    <source>
        <strain evidence="2">G4R7</strain>
    </source>
</reference>
<proteinExistence type="predicted"/>
<sequence length="240" mass="25024">MRKFARTHWKILIAILLAIALATLTLETDSAEPDGAARLQAHAVALAGAGGHGAMPHVTATLRGYGYRPRRDGQDVEAVLSNTASGARAERTFIVGVRLGADAGSAAALLELARLLKDVRPSRGTALRLVFLGEGTGNFIAFAGPAAVSARMRQALGGFAAMPDKPAQGLAAPAHAMGVTLSSHASTGQPALLVTETAFLRYPYYHTAEDRPEQLDYASMARVVQGLARTIESLAGAAKT</sequence>
<dbReference type="SUPFAM" id="SSF53187">
    <property type="entry name" value="Zn-dependent exopeptidases"/>
    <property type="match status" value="1"/>
</dbReference>
<evidence type="ECO:0000256" key="1">
    <source>
        <dbReference type="SAM" id="SignalP"/>
    </source>
</evidence>
<keyword evidence="1" id="KW-0732">Signal</keyword>
<dbReference type="Proteomes" id="UP001179361">
    <property type="component" value="Unassembled WGS sequence"/>
</dbReference>
<organism evidence="2 3">
    <name type="scientific">Massilia phyllostachyos</name>
    <dbReference type="NCBI Taxonomy" id="2898585"/>
    <lineage>
        <taxon>Bacteria</taxon>
        <taxon>Pseudomonadati</taxon>
        <taxon>Pseudomonadota</taxon>
        <taxon>Betaproteobacteria</taxon>
        <taxon>Burkholderiales</taxon>
        <taxon>Oxalobacteraceae</taxon>
        <taxon>Telluria group</taxon>
        <taxon>Massilia</taxon>
    </lineage>
</organism>
<dbReference type="RefSeq" id="WP_231057015.1">
    <property type="nucleotide sequence ID" value="NZ_JAJNOC010000001.1"/>
</dbReference>
<dbReference type="Gene3D" id="3.40.630.10">
    <property type="entry name" value="Zn peptidases"/>
    <property type="match status" value="1"/>
</dbReference>
<evidence type="ECO:0000313" key="3">
    <source>
        <dbReference type="Proteomes" id="UP001179361"/>
    </source>
</evidence>
<name>A0ABS8Q1V2_9BURK</name>
<feature type="signal peptide" evidence="1">
    <location>
        <begin position="1"/>
        <end position="22"/>
    </location>
</feature>